<reference evidence="1" key="1">
    <citation type="submission" date="2020-06" db="EMBL/GenBank/DDBJ databases">
        <title>Draft genome of Bugula neritina, a colonial animal packing powerful symbionts and potential medicines.</title>
        <authorList>
            <person name="Rayko M."/>
        </authorList>
    </citation>
    <scope>NUCLEOTIDE SEQUENCE [LARGE SCALE GENOMIC DNA]</scope>
    <source>
        <strain evidence="1">Kwan_BN1</strain>
    </source>
</reference>
<dbReference type="InterPro" id="IPR038901">
    <property type="entry name" value="HEXDC-like"/>
</dbReference>
<dbReference type="PANTHER" id="PTHR21040">
    <property type="entry name" value="BCDNA.GH04120"/>
    <property type="match status" value="1"/>
</dbReference>
<dbReference type="EMBL" id="VXIV02001921">
    <property type="protein sequence ID" value="KAF6028729.1"/>
    <property type="molecule type" value="Genomic_DNA"/>
</dbReference>
<keyword evidence="2" id="KW-1185">Reference proteome</keyword>
<evidence type="ECO:0000313" key="2">
    <source>
        <dbReference type="Proteomes" id="UP000593567"/>
    </source>
</evidence>
<dbReference type="Proteomes" id="UP000593567">
    <property type="component" value="Unassembled WGS sequence"/>
</dbReference>
<dbReference type="SUPFAM" id="SSF51445">
    <property type="entry name" value="(Trans)glycosidases"/>
    <property type="match status" value="1"/>
</dbReference>
<accession>A0A7J7JQU6</accession>
<dbReference type="AlphaFoldDB" id="A0A7J7JQU6"/>
<dbReference type="GO" id="GO:0015929">
    <property type="term" value="F:hexosaminidase activity"/>
    <property type="evidence" value="ECO:0007669"/>
    <property type="project" value="InterPro"/>
</dbReference>
<dbReference type="PANTHER" id="PTHR21040:SF8">
    <property type="entry name" value="BCDNA.GH04120"/>
    <property type="match status" value="1"/>
</dbReference>
<comment type="caution">
    <text evidence="1">The sequence shown here is derived from an EMBL/GenBank/DDBJ whole genome shotgun (WGS) entry which is preliminary data.</text>
</comment>
<evidence type="ECO:0008006" key="3">
    <source>
        <dbReference type="Google" id="ProtNLM"/>
    </source>
</evidence>
<proteinExistence type="predicted"/>
<protein>
    <recommendedName>
        <fullName evidence="3">HEXDC</fullName>
    </recommendedName>
</protein>
<gene>
    <name evidence="1" type="ORF">EB796_012961</name>
</gene>
<name>A0A7J7JQU6_BUGNE</name>
<sequence length="307" mass="35706">MCFIKNTYPNIGVMMWDDMFRNANVKDIERSKVNRIVTPVVWKYVVDVDTFFKPDLWMKYSRLFRTIWFGSAFKGATGSDQYITDISYHYENHIGWLKILSKLSSTVHVGGTMITGWQRYDHFAVLAELLPVSIPSLAVCLSTMRKAGVSKSELEHINELLGCRPDAPIQWSLDTRDRPEPKCSFPGHKVFEGVYMVKNAQYYASFLNSKGSLLAWHKEYNLKRDFSHSSRIKFLLEKTSKGYTYVTKAEAIMNSELPKYFSEETHVEWMETNIKPLKDLLQSKIAEAERLLKLDTWPRRPIHNIIN</sequence>
<dbReference type="OrthoDB" id="47475at2759"/>
<dbReference type="InterPro" id="IPR017853">
    <property type="entry name" value="GH"/>
</dbReference>
<evidence type="ECO:0000313" key="1">
    <source>
        <dbReference type="EMBL" id="KAF6028729.1"/>
    </source>
</evidence>
<organism evidence="1 2">
    <name type="scientific">Bugula neritina</name>
    <name type="common">Brown bryozoan</name>
    <name type="synonym">Sertularia neritina</name>
    <dbReference type="NCBI Taxonomy" id="10212"/>
    <lineage>
        <taxon>Eukaryota</taxon>
        <taxon>Metazoa</taxon>
        <taxon>Spiralia</taxon>
        <taxon>Lophotrochozoa</taxon>
        <taxon>Bryozoa</taxon>
        <taxon>Gymnolaemata</taxon>
        <taxon>Cheilostomatida</taxon>
        <taxon>Flustrina</taxon>
        <taxon>Buguloidea</taxon>
        <taxon>Bugulidae</taxon>
        <taxon>Bugula</taxon>
    </lineage>
</organism>
<dbReference type="Gene3D" id="3.20.20.80">
    <property type="entry name" value="Glycosidases"/>
    <property type="match status" value="1"/>
</dbReference>